<comment type="caution">
    <text evidence="1">The sequence shown here is derived from an EMBL/GenBank/DDBJ whole genome shotgun (WGS) entry which is preliminary data.</text>
</comment>
<evidence type="ECO:0000313" key="2">
    <source>
        <dbReference type="Proteomes" id="UP000224915"/>
    </source>
</evidence>
<gene>
    <name evidence="1" type="ORF">ATL40_0757</name>
</gene>
<name>A0A2A9D025_9MICO</name>
<accession>A0A2A9D025</accession>
<reference evidence="1 2" key="1">
    <citation type="submission" date="2017-10" db="EMBL/GenBank/DDBJ databases">
        <title>Sequencing the genomes of 1000 actinobacteria strains.</title>
        <authorList>
            <person name="Klenk H.-P."/>
        </authorList>
    </citation>
    <scope>NUCLEOTIDE SEQUENCE [LARGE SCALE GENOMIC DNA]</scope>
    <source>
        <strain evidence="1 2">DSM 21801</strain>
    </source>
</reference>
<sequence>MNVYLEHAGACADCDADLIVRDDGPGIVHMTVAHDETCPTLATYRRADR</sequence>
<dbReference type="EMBL" id="PDJD01000001">
    <property type="protein sequence ID" value="PFG19200.1"/>
    <property type="molecule type" value="Genomic_DNA"/>
</dbReference>
<organism evidence="1 2">
    <name type="scientific">Serinibacter salmoneus</name>
    <dbReference type="NCBI Taxonomy" id="556530"/>
    <lineage>
        <taxon>Bacteria</taxon>
        <taxon>Bacillati</taxon>
        <taxon>Actinomycetota</taxon>
        <taxon>Actinomycetes</taxon>
        <taxon>Micrococcales</taxon>
        <taxon>Beutenbergiaceae</taxon>
        <taxon>Serinibacter</taxon>
    </lineage>
</organism>
<proteinExistence type="predicted"/>
<evidence type="ECO:0000313" key="1">
    <source>
        <dbReference type="EMBL" id="PFG19200.1"/>
    </source>
</evidence>
<protein>
    <submittedName>
        <fullName evidence="1">Uncharacterized protein</fullName>
    </submittedName>
</protein>
<keyword evidence="2" id="KW-1185">Reference proteome</keyword>
<dbReference type="Proteomes" id="UP000224915">
    <property type="component" value="Unassembled WGS sequence"/>
</dbReference>
<dbReference type="AlphaFoldDB" id="A0A2A9D025"/>